<keyword evidence="2" id="KW-1185">Reference proteome</keyword>
<dbReference type="EMBL" id="CP036316">
    <property type="protein sequence ID" value="QDT63185.1"/>
    <property type="molecule type" value="Genomic_DNA"/>
</dbReference>
<protein>
    <recommendedName>
        <fullName evidence="3">PilZ domain-containing protein</fullName>
    </recommendedName>
</protein>
<evidence type="ECO:0000313" key="2">
    <source>
        <dbReference type="Proteomes" id="UP000319976"/>
    </source>
</evidence>
<evidence type="ECO:0008006" key="3">
    <source>
        <dbReference type="Google" id="ProtNLM"/>
    </source>
</evidence>
<dbReference type="Proteomes" id="UP000319976">
    <property type="component" value="Chromosome"/>
</dbReference>
<dbReference type="AlphaFoldDB" id="A0A517T483"/>
<dbReference type="OrthoDB" id="213570at2"/>
<organism evidence="1 2">
    <name type="scientific">Calycomorphotria hydatis</name>
    <dbReference type="NCBI Taxonomy" id="2528027"/>
    <lineage>
        <taxon>Bacteria</taxon>
        <taxon>Pseudomonadati</taxon>
        <taxon>Planctomycetota</taxon>
        <taxon>Planctomycetia</taxon>
        <taxon>Planctomycetales</taxon>
        <taxon>Planctomycetaceae</taxon>
        <taxon>Calycomorphotria</taxon>
    </lineage>
</organism>
<evidence type="ECO:0000313" key="1">
    <source>
        <dbReference type="EMBL" id="QDT63185.1"/>
    </source>
</evidence>
<dbReference type="RefSeq" id="WP_145259304.1">
    <property type="nucleotide sequence ID" value="NZ_CP036316.1"/>
</dbReference>
<name>A0A517T483_9PLAN</name>
<proteinExistence type="predicted"/>
<accession>A0A517T483</accession>
<gene>
    <name evidence="1" type="ORF">V22_04030</name>
</gene>
<sequence>MPVISATDYSEKQQRSAQRTLEMLDRMDSRMEEHYATIRKHHRREFRGQAILCLPPTEDNPLPVKARVWTRSISESGLSFICPAHITDDKIIIGLDLPNGKVSWLHAEIRRRKEIPNEQFWEYGVAFRGRAEV</sequence>
<dbReference type="KEGG" id="chya:V22_04030"/>
<reference evidence="1 2" key="1">
    <citation type="submission" date="2019-02" db="EMBL/GenBank/DDBJ databases">
        <title>Deep-cultivation of Planctomycetes and their phenomic and genomic characterization uncovers novel biology.</title>
        <authorList>
            <person name="Wiegand S."/>
            <person name="Jogler M."/>
            <person name="Boedeker C."/>
            <person name="Pinto D."/>
            <person name="Vollmers J."/>
            <person name="Rivas-Marin E."/>
            <person name="Kohn T."/>
            <person name="Peeters S.H."/>
            <person name="Heuer A."/>
            <person name="Rast P."/>
            <person name="Oberbeckmann S."/>
            <person name="Bunk B."/>
            <person name="Jeske O."/>
            <person name="Meyerdierks A."/>
            <person name="Storesund J.E."/>
            <person name="Kallscheuer N."/>
            <person name="Luecker S."/>
            <person name="Lage O.M."/>
            <person name="Pohl T."/>
            <person name="Merkel B.J."/>
            <person name="Hornburger P."/>
            <person name="Mueller R.-W."/>
            <person name="Bruemmer F."/>
            <person name="Labrenz M."/>
            <person name="Spormann A.M."/>
            <person name="Op den Camp H."/>
            <person name="Overmann J."/>
            <person name="Amann R."/>
            <person name="Jetten M.S.M."/>
            <person name="Mascher T."/>
            <person name="Medema M.H."/>
            <person name="Devos D.P."/>
            <person name="Kaster A.-K."/>
            <person name="Ovreas L."/>
            <person name="Rohde M."/>
            <person name="Galperin M.Y."/>
            <person name="Jogler C."/>
        </authorList>
    </citation>
    <scope>NUCLEOTIDE SEQUENCE [LARGE SCALE GENOMIC DNA]</scope>
    <source>
        <strain evidence="1 2">V22</strain>
    </source>
</reference>